<reference evidence="1 2" key="1">
    <citation type="submission" date="2014-04" db="EMBL/GenBank/DDBJ databases">
        <title>Evolutionary Origins and Diversification of the Mycorrhizal Mutualists.</title>
        <authorList>
            <consortium name="DOE Joint Genome Institute"/>
            <consortium name="Mycorrhizal Genomics Consortium"/>
            <person name="Kohler A."/>
            <person name="Kuo A."/>
            <person name="Nagy L.G."/>
            <person name="Floudas D."/>
            <person name="Copeland A."/>
            <person name="Barry K.W."/>
            <person name="Cichocki N."/>
            <person name="Veneault-Fourrey C."/>
            <person name="LaButti K."/>
            <person name="Lindquist E.A."/>
            <person name="Lipzen A."/>
            <person name="Lundell T."/>
            <person name="Morin E."/>
            <person name="Murat C."/>
            <person name="Riley R."/>
            <person name="Ohm R."/>
            <person name="Sun H."/>
            <person name="Tunlid A."/>
            <person name="Henrissat B."/>
            <person name="Grigoriev I.V."/>
            <person name="Hibbett D.S."/>
            <person name="Martin F."/>
        </authorList>
    </citation>
    <scope>NUCLEOTIDE SEQUENCE [LARGE SCALE GENOMIC DNA]</scope>
    <source>
        <strain evidence="1 2">Koide BX008</strain>
    </source>
</reference>
<name>A0A0C2XCI0_AMAMK</name>
<evidence type="ECO:0000313" key="1">
    <source>
        <dbReference type="EMBL" id="KIL67096.1"/>
    </source>
</evidence>
<protein>
    <submittedName>
        <fullName evidence="1">Uncharacterized protein</fullName>
    </submittedName>
</protein>
<proteinExistence type="predicted"/>
<evidence type="ECO:0000313" key="2">
    <source>
        <dbReference type="Proteomes" id="UP000054549"/>
    </source>
</evidence>
<sequence length="54" mass="5603">MVIKYWSNGKSDNVGILDSWPSAAGACVECYGDGMGRGRSDTSPEWAVSCGSSG</sequence>
<gene>
    <name evidence="1" type="ORF">M378DRAFT_160073</name>
</gene>
<dbReference type="HOGENOM" id="CLU_3049810_0_0_1"/>
<dbReference type="Proteomes" id="UP000054549">
    <property type="component" value="Unassembled WGS sequence"/>
</dbReference>
<dbReference type="AlphaFoldDB" id="A0A0C2XCI0"/>
<dbReference type="InParanoid" id="A0A0C2XCI0"/>
<accession>A0A0C2XCI0</accession>
<dbReference type="EMBL" id="KN818233">
    <property type="protein sequence ID" value="KIL67096.1"/>
    <property type="molecule type" value="Genomic_DNA"/>
</dbReference>
<keyword evidence="2" id="KW-1185">Reference proteome</keyword>
<organism evidence="1 2">
    <name type="scientific">Amanita muscaria (strain Koide BX008)</name>
    <dbReference type="NCBI Taxonomy" id="946122"/>
    <lineage>
        <taxon>Eukaryota</taxon>
        <taxon>Fungi</taxon>
        <taxon>Dikarya</taxon>
        <taxon>Basidiomycota</taxon>
        <taxon>Agaricomycotina</taxon>
        <taxon>Agaricomycetes</taxon>
        <taxon>Agaricomycetidae</taxon>
        <taxon>Agaricales</taxon>
        <taxon>Pluteineae</taxon>
        <taxon>Amanitaceae</taxon>
        <taxon>Amanita</taxon>
    </lineage>
</organism>